<sequence>MAQWDEVLDEMFRTRRRALVGYAYLLTGNMHEADDVVQDAFVKTFRRGRRANDLPLAEAYVRRAILTIFIDSRRASSRLRDTQVRLVDDPARASLAPTVDTRVDVQAALRCLSPRERACVVLRYYDDLTVPEVARRLGMREGTAKRYLHDANAKLARELGPRPGAARPFAPQFPATTTEGAS</sequence>
<reference evidence="9 10" key="1">
    <citation type="submission" date="2017-11" db="EMBL/GenBank/DDBJ databases">
        <title>Genomic Encyclopedia of Archaeal and Bacterial Type Strains, Phase II (KMG-II): From Individual Species to Whole Genera.</title>
        <authorList>
            <person name="Goeker M."/>
        </authorList>
    </citation>
    <scope>NUCLEOTIDE SEQUENCE [LARGE SCALE GENOMIC DNA]</scope>
    <source>
        <strain evidence="9 10">DSM 25478</strain>
    </source>
</reference>
<feature type="domain" description="RNA polymerase sigma factor 70 region 4 type 2" evidence="8">
    <location>
        <begin position="104"/>
        <end position="154"/>
    </location>
</feature>
<dbReference type="Gene3D" id="1.10.1740.10">
    <property type="match status" value="1"/>
</dbReference>
<dbReference type="AlphaFoldDB" id="A0A2M9D019"/>
<dbReference type="InterPro" id="IPR013324">
    <property type="entry name" value="RNA_pol_sigma_r3/r4-like"/>
</dbReference>
<dbReference type="Pfam" id="PF08281">
    <property type="entry name" value="Sigma70_r4_2"/>
    <property type="match status" value="1"/>
</dbReference>
<keyword evidence="5" id="KW-0804">Transcription</keyword>
<organism evidence="9 10">
    <name type="scientific">Sediminihabitans luteus</name>
    <dbReference type="NCBI Taxonomy" id="1138585"/>
    <lineage>
        <taxon>Bacteria</taxon>
        <taxon>Bacillati</taxon>
        <taxon>Actinomycetota</taxon>
        <taxon>Actinomycetes</taxon>
        <taxon>Micrococcales</taxon>
        <taxon>Cellulomonadaceae</taxon>
        <taxon>Sediminihabitans</taxon>
    </lineage>
</organism>
<proteinExistence type="inferred from homology"/>
<keyword evidence="4" id="KW-0238">DNA-binding</keyword>
<evidence type="ECO:0000256" key="3">
    <source>
        <dbReference type="ARBA" id="ARBA00023082"/>
    </source>
</evidence>
<comment type="caution">
    <text evidence="9">The sequence shown here is derived from an EMBL/GenBank/DDBJ whole genome shotgun (WGS) entry which is preliminary data.</text>
</comment>
<evidence type="ECO:0000256" key="6">
    <source>
        <dbReference type="SAM" id="MobiDB-lite"/>
    </source>
</evidence>
<accession>A0A2M9D019</accession>
<dbReference type="PANTHER" id="PTHR43133:SF50">
    <property type="entry name" value="ECF RNA POLYMERASE SIGMA FACTOR SIGM"/>
    <property type="match status" value="1"/>
</dbReference>
<feature type="domain" description="RNA polymerase sigma-70 region 2" evidence="7">
    <location>
        <begin position="11"/>
        <end position="78"/>
    </location>
</feature>
<dbReference type="RefSeq" id="WP_100421902.1">
    <property type="nucleotide sequence ID" value="NZ_BOOX01000003.1"/>
</dbReference>
<dbReference type="NCBIfam" id="TIGR02937">
    <property type="entry name" value="sigma70-ECF"/>
    <property type="match status" value="1"/>
</dbReference>
<dbReference type="Proteomes" id="UP000231693">
    <property type="component" value="Unassembled WGS sequence"/>
</dbReference>
<dbReference type="InterPro" id="IPR007627">
    <property type="entry name" value="RNA_pol_sigma70_r2"/>
</dbReference>
<dbReference type="InterPro" id="IPR039425">
    <property type="entry name" value="RNA_pol_sigma-70-like"/>
</dbReference>
<dbReference type="GO" id="GO:0003677">
    <property type="term" value="F:DNA binding"/>
    <property type="evidence" value="ECO:0007669"/>
    <property type="project" value="UniProtKB-KW"/>
</dbReference>
<dbReference type="OrthoDB" id="3688906at2"/>
<evidence type="ECO:0000259" key="8">
    <source>
        <dbReference type="Pfam" id="PF08281"/>
    </source>
</evidence>
<keyword evidence="10" id="KW-1185">Reference proteome</keyword>
<dbReference type="PANTHER" id="PTHR43133">
    <property type="entry name" value="RNA POLYMERASE ECF-TYPE SIGMA FACTO"/>
    <property type="match status" value="1"/>
</dbReference>
<evidence type="ECO:0000259" key="7">
    <source>
        <dbReference type="Pfam" id="PF04542"/>
    </source>
</evidence>
<dbReference type="SUPFAM" id="SSF88946">
    <property type="entry name" value="Sigma2 domain of RNA polymerase sigma factors"/>
    <property type="match status" value="1"/>
</dbReference>
<feature type="compositionally biased region" description="Low complexity" evidence="6">
    <location>
        <begin position="161"/>
        <end position="175"/>
    </location>
</feature>
<dbReference type="SUPFAM" id="SSF88659">
    <property type="entry name" value="Sigma3 and sigma4 domains of RNA polymerase sigma factors"/>
    <property type="match status" value="1"/>
</dbReference>
<evidence type="ECO:0000313" key="10">
    <source>
        <dbReference type="Proteomes" id="UP000231693"/>
    </source>
</evidence>
<dbReference type="InterPro" id="IPR013249">
    <property type="entry name" value="RNA_pol_sigma70_r4_t2"/>
</dbReference>
<dbReference type="Pfam" id="PF04542">
    <property type="entry name" value="Sigma70_r2"/>
    <property type="match status" value="1"/>
</dbReference>
<gene>
    <name evidence="9" type="ORF">CLV28_0755</name>
</gene>
<protein>
    <submittedName>
        <fullName evidence="9">RNA polymerase sigma-70 factor (ECF subfamily)</fullName>
    </submittedName>
</protein>
<feature type="region of interest" description="Disordered" evidence="6">
    <location>
        <begin position="159"/>
        <end position="182"/>
    </location>
</feature>
<dbReference type="CDD" id="cd06171">
    <property type="entry name" value="Sigma70_r4"/>
    <property type="match status" value="1"/>
</dbReference>
<dbReference type="InterPro" id="IPR036388">
    <property type="entry name" value="WH-like_DNA-bd_sf"/>
</dbReference>
<keyword evidence="3" id="KW-0731">Sigma factor</keyword>
<dbReference type="GO" id="GO:0016987">
    <property type="term" value="F:sigma factor activity"/>
    <property type="evidence" value="ECO:0007669"/>
    <property type="project" value="UniProtKB-KW"/>
</dbReference>
<evidence type="ECO:0000256" key="1">
    <source>
        <dbReference type="ARBA" id="ARBA00010641"/>
    </source>
</evidence>
<dbReference type="Gene3D" id="1.10.10.10">
    <property type="entry name" value="Winged helix-like DNA-binding domain superfamily/Winged helix DNA-binding domain"/>
    <property type="match status" value="1"/>
</dbReference>
<keyword evidence="2" id="KW-0805">Transcription regulation</keyword>
<dbReference type="EMBL" id="PGFE01000001">
    <property type="protein sequence ID" value="PJJ77534.1"/>
    <property type="molecule type" value="Genomic_DNA"/>
</dbReference>
<dbReference type="InterPro" id="IPR014284">
    <property type="entry name" value="RNA_pol_sigma-70_dom"/>
</dbReference>
<evidence type="ECO:0000256" key="4">
    <source>
        <dbReference type="ARBA" id="ARBA00023125"/>
    </source>
</evidence>
<dbReference type="GO" id="GO:0006352">
    <property type="term" value="P:DNA-templated transcription initiation"/>
    <property type="evidence" value="ECO:0007669"/>
    <property type="project" value="InterPro"/>
</dbReference>
<evidence type="ECO:0000313" key="9">
    <source>
        <dbReference type="EMBL" id="PJJ77534.1"/>
    </source>
</evidence>
<name>A0A2M9D019_9CELL</name>
<comment type="similarity">
    <text evidence="1">Belongs to the sigma-70 factor family. ECF subfamily.</text>
</comment>
<dbReference type="InterPro" id="IPR013325">
    <property type="entry name" value="RNA_pol_sigma_r2"/>
</dbReference>
<evidence type="ECO:0000256" key="5">
    <source>
        <dbReference type="ARBA" id="ARBA00023163"/>
    </source>
</evidence>
<evidence type="ECO:0000256" key="2">
    <source>
        <dbReference type="ARBA" id="ARBA00023015"/>
    </source>
</evidence>